<keyword evidence="9" id="KW-1185">Reference proteome</keyword>
<evidence type="ECO:0000313" key="8">
    <source>
        <dbReference type="EMBL" id="PYF83297.1"/>
    </source>
</evidence>
<dbReference type="PROSITE" id="PS50268">
    <property type="entry name" value="CADHERIN_2"/>
    <property type="match status" value="4"/>
</dbReference>
<feature type="compositionally biased region" description="Polar residues" evidence="6">
    <location>
        <begin position="1"/>
        <end position="11"/>
    </location>
</feature>
<dbReference type="Pfam" id="PF00028">
    <property type="entry name" value="Cadherin"/>
    <property type="match status" value="4"/>
</dbReference>
<feature type="region of interest" description="Disordered" evidence="6">
    <location>
        <begin position="1826"/>
        <end position="1859"/>
    </location>
</feature>
<dbReference type="PANTHER" id="PTHR24028:SF328">
    <property type="entry name" value="CADHERIN-3"/>
    <property type="match status" value="1"/>
</dbReference>
<dbReference type="GO" id="GO:0005886">
    <property type="term" value="C:plasma membrane"/>
    <property type="evidence" value="ECO:0007669"/>
    <property type="project" value="TreeGrafter"/>
</dbReference>
<keyword evidence="3" id="KW-0732">Signal</keyword>
<dbReference type="SUPFAM" id="SSF51126">
    <property type="entry name" value="Pectin lyase-like"/>
    <property type="match status" value="3"/>
</dbReference>
<dbReference type="InterPro" id="IPR013783">
    <property type="entry name" value="Ig-like_fold"/>
</dbReference>
<dbReference type="Pfam" id="PF12951">
    <property type="entry name" value="PATR"/>
    <property type="match status" value="5"/>
</dbReference>
<dbReference type="InterPro" id="IPR015919">
    <property type="entry name" value="Cadherin-like_sf"/>
</dbReference>
<dbReference type="InterPro" id="IPR025592">
    <property type="entry name" value="DUF4347"/>
</dbReference>
<accession>A0A318V6Q5</accession>
<dbReference type="InterPro" id="IPR002126">
    <property type="entry name" value="Cadherin-like_dom"/>
</dbReference>
<sequence length="2589" mass="259433">MKKQDSNTQGKKMSGKYSAGNKTQARKPLITALEPRLLLDGAAVATAVDVISDAQLHHDASQTDSHQDTSKSIIVAPTEVRAVDPAQNNGRKEVVFIESNVADYQSLMDGTKAGVEIVLLDSTQDGLSQMAEWAKTHSDYDAIHLISHGSEASVNLGALSLDSAAISSRSADLAQLGAALNEDGDLLLYGCDVASGEGQGFITALAQATQADVAASDDITGSADKGGDWVLEKKYGNISDVSIFDSAALEKFGSILETINYAGLGLSDSGGAGFKTVTDNRIVVSNGLEQDGTELYPVNSNTKDFIFKVDGTNAKTFTFNDMSIRGFATLTLEAGTSVTFKDSSGNEISSLVLSSDYNLSTSSTTISSIFNGGSLIPIDNVASITFSYAGGTQNLQFVSLDLTGFSATAAPNAPSTPDLSAASDTGTSSTDNITNNTTPTFTGTAAANSTVKLYDTDGTTLLGSTTADGSGNWSITSSTLAEGSHTLTATATDASNNVSSASSGLSITIDSTAPTTTIASAAFSNDTGTSGDFITDTAEQTISGTLSANLASGDTVYVSLDNGANWTVATASVGSNTWSLAGQTLTGSNTLKVKVSDTAGNDGTVYSQAYVLDMPVNVAFGFESGVSGIGNKTVTQNKDGETLTVTAKDHSIIDTSNSSGQDIDGTVTLSTGYNVGYESQLTFTVTGKVFDFGSIKIANFGSKSITLVFTASNGTVFQQSIANNGNGTLFDLSSNSGFQGISSVTITTLASDGGMAVDFDSVVLSNIASASDNTPPNAPSTPDLSSASDTGTSSTDNVTSKTTPTVTGTAEANSTVKLYDTDGTTLLGSTTANGSGNWSITSSTLSEGSHTLTATATDASNNVSSASSGLTITIDTTAPTTTIASAALSADTGTSGDFITNTAQQTISGTLSANLAPGESVYVSLDNGANWTVATASVGSNTWSLAGQTLTASNTLKVKVSDTAGNDGTVYSQAYVLDTTAPTVTSITRQTPSSAFTDADSLVYQVTFAEAVTNLDTTDFSVAGTTATVTNITQVGTSNTYNVTVSGGDLADLNGTVSLAFASSQNIQDAAGNVITNTTPTGSNDVKYDVINSLTVTSGSNADDDATFSDYATDLADGGGLSLAEALHYASANQTIAFELISGSTVDMNGQTIDVASGVTFDADTMSALTISNGTLSLQGDTTFNNGSSDSLTVSSVLEGSGSLIKSGAGTLNLSGSNTYTGDTRVSAGILVASNSSALGTTNGGTSLSESATLQLEGGITLAEEITINRADGIVSTSGENTISGNVIIADASGNPDIMAAAGSTLSISGVISGTDSFNLFFGDSSHTGTVILSGNNTFSNYINVDGGTLVLAHNNALGLSANGVSGVADGATLALQGGISIAETEIRVSGSGVDGAGALRSISGNNTFSGQLRLSSDASIGVSADYLTLSGVITDSTSTRNLTKVGAGTLVMSATNSYDGSTTVSEGTLVASGGSAISDTSAVTVASGATLELDVDASETVGSIAGAGNIIANGGTLTVGGDNTSTTFSGVLSEGSQGLSLSKIGTGTLTLSGDNTYSGNTTVSGGTLSVATDSNLGSGALTLNSGTLSVTGNGATIDNAITLVNSGALNLDAGIAATFSGAVSGSGALLKTGAGTATLSGKNSYTGATTLNGGTLSLTGSLNGTSQVTVNSGATLAGTGSVFTANSGNTLTIADGGFLAPGVAGVSNGAGAFIVNGNLILNGTLKADLVSTTAGSGYDQVAVNGDVTLGANSAFDIAYSVTSSGNTFVLLNNQGSNPISGTLNGVAEGESLTSNSRGFLTSYQGGNGNDLTLKDNATPVITPVDVTGSVTEGGTLTDSGSVTFSDSDTSNRPSASKADKLISAKAQDGTTALTLTTEQINAVKAGFSISSPSSNTNTGVVNWSFNIAESSIDFLKQGETITAVFTIIVKDDFNSQATQDVTVTITGANDAPVITSGATGSVDENAATSTVIYRATATDAESDSLTYSLSGADAALLNINATTGEVTLKESADYETKSSYSFNVIATDDGAGNLTDTQAVTVSVADVNEAPVIISGNTGSVNENAATSTVIYTATATDADNDSLTYSLSGTDAALLNINATTGVVTLKESADYETKSSYSFNVIVTDNGTGNLTDAQGVIVSVADVNDAPVITSGSTGNVIENATTSTVIYTATATDADNDSLAYSLSGTDAALLNINASTGAVTLKNSADYETKSSYSFNVIVTDNGTGSLTDTQAVTVSVTDVNEAPVITSGSTGSVNENAATSTVIYTATATDVDNGSLTYSLSGTDAALLNINATTGEVTLKASANYQAKSSYSFTVTATDNGADTFNSGNLSVSKAIVVNVNEPVRPVVTPDVPVFVPAPPPPTAPVVSAPVPTDLPATASAPLPSGVISSESGATGFAGNTAVGSDVIGANQSSATIASASVAVNVGADGQVQVSQESRAAANITGLSIARLTAQPDGVSISLADSGVASSYSATLSDGTSLPDWVQVNPVTGEVSMTPPPGQGKITLRINAVDENGNTRVLDVELDLDQLPVSNQDQTPSESTSSSEVDNGVTFMPLDEQLDRAAGQVDDYGRDLMKLLVS</sequence>
<dbReference type="InterPro" id="IPR010221">
    <property type="entry name" value="VCBS_dom"/>
</dbReference>
<evidence type="ECO:0000256" key="6">
    <source>
        <dbReference type="SAM" id="MobiDB-lite"/>
    </source>
</evidence>
<dbReference type="Gene3D" id="2.60.40.10">
    <property type="entry name" value="Immunoglobulins"/>
    <property type="match status" value="5"/>
</dbReference>
<dbReference type="RefSeq" id="WP_110573587.1">
    <property type="nucleotide sequence ID" value="NZ_QKLW01000002.1"/>
</dbReference>
<evidence type="ECO:0000259" key="7">
    <source>
        <dbReference type="PROSITE" id="PS50268"/>
    </source>
</evidence>
<evidence type="ECO:0000256" key="3">
    <source>
        <dbReference type="ARBA" id="ARBA00022729"/>
    </source>
</evidence>
<comment type="subcellular location">
    <subcellularLocation>
        <location evidence="1">Membrane</location>
        <topology evidence="1">Single-pass membrane protein</topology>
    </subcellularLocation>
</comment>
<reference evidence="8 9" key="1">
    <citation type="submission" date="2018-06" db="EMBL/GenBank/DDBJ databases">
        <title>Genomic Encyclopedia of Type Strains, Phase III (KMG-III): the genomes of soil and plant-associated and newly described type strains.</title>
        <authorList>
            <person name="Whitman W."/>
        </authorList>
    </citation>
    <scope>NUCLEOTIDE SEQUENCE [LARGE SCALE GENOMIC DNA]</scope>
    <source>
        <strain evidence="8 9">CECT 7730</strain>
    </source>
</reference>
<dbReference type="GO" id="GO:0007156">
    <property type="term" value="P:homophilic cell adhesion via plasma membrane adhesion molecules"/>
    <property type="evidence" value="ECO:0007669"/>
    <property type="project" value="InterPro"/>
</dbReference>
<dbReference type="SMART" id="SM00736">
    <property type="entry name" value="CADG"/>
    <property type="match status" value="4"/>
</dbReference>
<comment type="caution">
    <text evidence="8">The sequence shown here is derived from an EMBL/GenBank/DDBJ whole genome shotgun (WGS) entry which is preliminary data.</text>
</comment>
<dbReference type="InterPro" id="IPR011050">
    <property type="entry name" value="Pectin_lyase_fold/virulence"/>
</dbReference>
<feature type="domain" description="Cadherin" evidence="7">
    <location>
        <begin position="2153"/>
        <end position="2252"/>
    </location>
</feature>
<feature type="region of interest" description="Disordered" evidence="6">
    <location>
        <begin position="1"/>
        <end position="25"/>
    </location>
</feature>
<dbReference type="NCBIfam" id="TIGR01965">
    <property type="entry name" value="VCBS_repeat"/>
    <property type="match status" value="1"/>
</dbReference>
<dbReference type="Proteomes" id="UP000247551">
    <property type="component" value="Unassembled WGS sequence"/>
</dbReference>
<dbReference type="SUPFAM" id="SSF49313">
    <property type="entry name" value="Cadherin-like"/>
    <property type="match status" value="5"/>
</dbReference>
<keyword evidence="2" id="KW-0812">Transmembrane</keyword>
<evidence type="ECO:0000256" key="2">
    <source>
        <dbReference type="ARBA" id="ARBA00022692"/>
    </source>
</evidence>
<dbReference type="NCBIfam" id="TIGR02601">
    <property type="entry name" value="autotrns_rpt"/>
    <property type="match status" value="4"/>
</dbReference>
<dbReference type="InterPro" id="IPR006644">
    <property type="entry name" value="Cadg"/>
</dbReference>
<feature type="domain" description="Cadherin" evidence="7">
    <location>
        <begin position="2252"/>
        <end position="2362"/>
    </location>
</feature>
<dbReference type="Gene3D" id="2.60.40.60">
    <property type="entry name" value="Cadherins"/>
    <property type="match status" value="4"/>
</dbReference>
<dbReference type="Pfam" id="PF14252">
    <property type="entry name" value="DUF4347"/>
    <property type="match status" value="1"/>
</dbReference>
<dbReference type="GO" id="GO:0005509">
    <property type="term" value="F:calcium ion binding"/>
    <property type="evidence" value="ECO:0007669"/>
    <property type="project" value="InterPro"/>
</dbReference>
<protein>
    <submittedName>
        <fullName evidence="8">VCBS repeat-containing protein/autotransporter-associated beta strand protein</fullName>
    </submittedName>
</protein>
<feature type="region of interest" description="Disordered" evidence="6">
    <location>
        <begin position="2538"/>
        <end position="2559"/>
    </location>
</feature>
<dbReference type="InterPro" id="IPR013425">
    <property type="entry name" value="Autotrns_rpt"/>
</dbReference>
<feature type="domain" description="Cadherin" evidence="7">
    <location>
        <begin position="2061"/>
        <end position="2153"/>
    </location>
</feature>
<evidence type="ECO:0000313" key="9">
    <source>
        <dbReference type="Proteomes" id="UP000247551"/>
    </source>
</evidence>
<gene>
    <name evidence="8" type="ORF">DFP75_102393</name>
</gene>
<name>A0A318V6Q5_9GAMM</name>
<evidence type="ECO:0000256" key="4">
    <source>
        <dbReference type="ARBA" id="ARBA00022989"/>
    </source>
</evidence>
<evidence type="ECO:0000256" key="1">
    <source>
        <dbReference type="ARBA" id="ARBA00004167"/>
    </source>
</evidence>
<feature type="region of interest" description="Disordered" evidence="6">
    <location>
        <begin position="413"/>
        <end position="441"/>
    </location>
</feature>
<dbReference type="SMART" id="SM00112">
    <property type="entry name" value="CA"/>
    <property type="match status" value="4"/>
</dbReference>
<feature type="compositionally biased region" description="Low complexity" evidence="6">
    <location>
        <begin position="783"/>
        <end position="808"/>
    </location>
</feature>
<dbReference type="PRINTS" id="PR00205">
    <property type="entry name" value="CADHERIN"/>
</dbReference>
<dbReference type="NCBIfam" id="NF033510">
    <property type="entry name" value="Ca_tandemer"/>
    <property type="match status" value="2"/>
</dbReference>
<feature type="compositionally biased region" description="Polar residues" evidence="6">
    <location>
        <begin position="2539"/>
        <end position="2556"/>
    </location>
</feature>
<dbReference type="PANTHER" id="PTHR24028">
    <property type="entry name" value="CADHERIN-87A"/>
    <property type="match status" value="1"/>
</dbReference>
<organism evidence="8 9">
    <name type="scientific">Marinomonas alcarazii</name>
    <dbReference type="NCBI Taxonomy" id="491949"/>
    <lineage>
        <taxon>Bacteria</taxon>
        <taxon>Pseudomonadati</taxon>
        <taxon>Pseudomonadota</taxon>
        <taxon>Gammaproteobacteria</taxon>
        <taxon>Oceanospirillales</taxon>
        <taxon>Oceanospirillaceae</taxon>
        <taxon>Marinomonas</taxon>
    </lineage>
</organism>
<dbReference type="InterPro" id="IPR044016">
    <property type="entry name" value="Big_13"/>
</dbReference>
<keyword evidence="4" id="KW-1133">Transmembrane helix</keyword>
<dbReference type="InterPro" id="IPR012332">
    <property type="entry name" value="Autotransporter_pectin_lyase_C"/>
</dbReference>
<dbReference type="InterPro" id="IPR050174">
    <property type="entry name" value="Protocadherin/Cadherin-CA"/>
</dbReference>
<dbReference type="EMBL" id="QKLW01000002">
    <property type="protein sequence ID" value="PYF83297.1"/>
    <property type="molecule type" value="Genomic_DNA"/>
</dbReference>
<dbReference type="Pfam" id="PF19077">
    <property type="entry name" value="Big_13"/>
    <property type="match status" value="3"/>
</dbReference>
<feature type="region of interest" description="Disordered" evidence="6">
    <location>
        <begin position="770"/>
        <end position="808"/>
    </location>
</feature>
<keyword evidence="5" id="KW-0325">Glycoprotein</keyword>
<proteinExistence type="predicted"/>
<dbReference type="CDD" id="cd11304">
    <property type="entry name" value="Cadherin_repeat"/>
    <property type="match status" value="4"/>
</dbReference>
<evidence type="ECO:0000256" key="5">
    <source>
        <dbReference type="ARBA" id="ARBA00023180"/>
    </source>
</evidence>
<keyword evidence="4" id="KW-0472">Membrane</keyword>
<feature type="domain" description="Cadherin" evidence="7">
    <location>
        <begin position="1955"/>
        <end position="2054"/>
    </location>
</feature>
<dbReference type="Gene3D" id="2.160.20.20">
    <property type="match status" value="1"/>
</dbReference>
<feature type="compositionally biased region" description="Polar residues" evidence="6">
    <location>
        <begin position="1829"/>
        <end position="1855"/>
    </location>
</feature>